<comment type="caution">
    <text evidence="1">The sequence shown here is derived from an EMBL/GenBank/DDBJ whole genome shotgun (WGS) entry which is preliminary data.</text>
</comment>
<dbReference type="GeneID" id="10982050"/>
<dbReference type="EMBL" id="JACDUJ010000001">
    <property type="protein sequence ID" value="MBA2846483.1"/>
    <property type="molecule type" value="Genomic_DNA"/>
</dbReference>
<dbReference type="Proteomes" id="UP000571854">
    <property type="component" value="Unassembled WGS sequence"/>
</dbReference>
<evidence type="ECO:0000313" key="2">
    <source>
        <dbReference type="Proteomes" id="UP000571854"/>
    </source>
</evidence>
<dbReference type="AlphaFoldDB" id="A0A7J9NM21"/>
<evidence type="ECO:0000313" key="1">
    <source>
        <dbReference type="EMBL" id="MBA2846483.1"/>
    </source>
</evidence>
<protein>
    <submittedName>
        <fullName evidence="1">Putative secreted protein</fullName>
    </submittedName>
</protein>
<sequence length="87" mass="9987">MDSGKIVLNHVLTSALDEQGRWVNWYGNAIRKVHNLGYTVVNPDDCGKNIIKTFEKKGINDRQMFVKELKKIPEELICVSIEWVKNG</sequence>
<dbReference type="RefSeq" id="WP_013998994.1">
    <property type="nucleotide sequence ID" value="NZ_JACDUJ010000001.1"/>
</dbReference>
<gene>
    <name evidence="1" type="ORF">HNP88_000667</name>
</gene>
<name>A0A7J9NM21_METMI</name>
<organism evidence="1 2">
    <name type="scientific">Methanococcus maripaludis</name>
    <name type="common">Methanococcus deltae</name>
    <dbReference type="NCBI Taxonomy" id="39152"/>
    <lineage>
        <taxon>Archaea</taxon>
        <taxon>Methanobacteriati</taxon>
        <taxon>Methanobacteriota</taxon>
        <taxon>Methanomada group</taxon>
        <taxon>Methanococci</taxon>
        <taxon>Methanococcales</taxon>
        <taxon>Methanococcaceae</taxon>
        <taxon>Methanococcus</taxon>
    </lineage>
</organism>
<accession>A0A7J9NM21</accession>
<reference evidence="1 2" key="1">
    <citation type="submission" date="2020-07" db="EMBL/GenBank/DDBJ databases">
        <title>Genomic Encyclopedia of Type Strains, Phase IV (KMG-V): Genome sequencing to study the core and pangenomes of soil and plant-associated prokaryotes.</title>
        <authorList>
            <person name="Whitman W."/>
        </authorList>
    </citation>
    <scope>NUCLEOTIDE SEQUENCE [LARGE SCALE GENOMIC DNA]</scope>
    <source>
        <strain evidence="1 2">A5</strain>
    </source>
</reference>
<proteinExistence type="predicted"/>